<evidence type="ECO:0000256" key="3">
    <source>
        <dbReference type="SAM" id="SignalP"/>
    </source>
</evidence>
<gene>
    <name evidence="4" type="ORF">NADFUDRAFT_48380</name>
</gene>
<dbReference type="PANTHER" id="PTHR28268">
    <property type="entry name" value="MICOS SUBUNIT MIC26"/>
    <property type="match status" value="1"/>
</dbReference>
<name>A0A1E3PQJ9_9ASCO</name>
<keyword evidence="3" id="KW-0732">Signal</keyword>
<evidence type="ECO:0000256" key="2">
    <source>
        <dbReference type="SAM" id="MobiDB-lite"/>
    </source>
</evidence>
<dbReference type="GO" id="GO:0061617">
    <property type="term" value="C:MICOS complex"/>
    <property type="evidence" value="ECO:0007669"/>
    <property type="project" value="UniProtKB-UniRule"/>
</dbReference>
<proteinExistence type="predicted"/>
<dbReference type="EMBL" id="KV454406">
    <property type="protein sequence ID" value="ODQ67705.1"/>
    <property type="molecule type" value="Genomic_DNA"/>
</dbReference>
<dbReference type="STRING" id="857566.A0A1E3PQJ9"/>
<dbReference type="GO" id="GO:0042407">
    <property type="term" value="P:cristae formation"/>
    <property type="evidence" value="ECO:0007669"/>
    <property type="project" value="InterPro"/>
</dbReference>
<feature type="signal peptide" evidence="3">
    <location>
        <begin position="1"/>
        <end position="29"/>
    </location>
</feature>
<keyword evidence="5" id="KW-1185">Reference proteome</keyword>
<accession>A0A1E3PQJ9</accession>
<keyword evidence="1" id="KW-0496">Mitochondrion</keyword>
<dbReference type="Proteomes" id="UP000095009">
    <property type="component" value="Unassembled WGS sequence"/>
</dbReference>
<keyword evidence="1" id="KW-0999">Mitochondrion inner membrane</keyword>
<comment type="function">
    <text evidence="1">Component of the MICOS complex, a large protein complex of the mitochondrial inner membrane that plays crucial roles in the maintenance of crista junctions, inner membrane architecture, and formation of contact sites to the outer membrane.</text>
</comment>
<sequence>MSASFFSKFAVSSAILTSGALLSVPIALADSAPRKSIYDDDVSETVTPIAGTSIPTSAPVTNPTESVEDNNTSFIPTETIGGVHINTVPQLESYIKSAREWTVKRFTSAEDKVDSTFEKYLSTEKKVTKTILDLKDPKEETLAGGVYVLVSTLSGSILARNRSFPIRFLTPLIFGIGAFRFFLPGTYANTGKLIWRYEQEYPEIVQAHTTTKESIEKLVNNVEKSSEQVNEALENGVRQTRRFVAKSTGLKIPLEEEKNKRV</sequence>
<feature type="compositionally biased region" description="Polar residues" evidence="2">
    <location>
        <begin position="53"/>
        <end position="68"/>
    </location>
</feature>
<organism evidence="4 5">
    <name type="scientific">Nadsonia fulvescens var. elongata DSM 6958</name>
    <dbReference type="NCBI Taxonomy" id="857566"/>
    <lineage>
        <taxon>Eukaryota</taxon>
        <taxon>Fungi</taxon>
        <taxon>Dikarya</taxon>
        <taxon>Ascomycota</taxon>
        <taxon>Saccharomycotina</taxon>
        <taxon>Dipodascomycetes</taxon>
        <taxon>Dipodascales</taxon>
        <taxon>Dipodascales incertae sedis</taxon>
        <taxon>Nadsonia</taxon>
    </lineage>
</organism>
<comment type="subcellular location">
    <subcellularLocation>
        <location evidence="1">Mitochondrion inner membrane</location>
    </subcellularLocation>
</comment>
<evidence type="ECO:0000313" key="5">
    <source>
        <dbReference type="Proteomes" id="UP000095009"/>
    </source>
</evidence>
<feature type="region of interest" description="Disordered" evidence="2">
    <location>
        <begin position="48"/>
        <end position="68"/>
    </location>
</feature>
<dbReference type="GO" id="GO:0044284">
    <property type="term" value="C:mitochondrial crista junction"/>
    <property type="evidence" value="ECO:0007669"/>
    <property type="project" value="TreeGrafter"/>
</dbReference>
<reference evidence="4 5" key="1">
    <citation type="journal article" date="2016" name="Proc. Natl. Acad. Sci. U.S.A.">
        <title>Comparative genomics of biotechnologically important yeasts.</title>
        <authorList>
            <person name="Riley R."/>
            <person name="Haridas S."/>
            <person name="Wolfe K.H."/>
            <person name="Lopes M.R."/>
            <person name="Hittinger C.T."/>
            <person name="Goeker M."/>
            <person name="Salamov A.A."/>
            <person name="Wisecaver J.H."/>
            <person name="Long T.M."/>
            <person name="Calvey C.H."/>
            <person name="Aerts A.L."/>
            <person name="Barry K.W."/>
            <person name="Choi C."/>
            <person name="Clum A."/>
            <person name="Coughlan A.Y."/>
            <person name="Deshpande S."/>
            <person name="Douglass A.P."/>
            <person name="Hanson S.J."/>
            <person name="Klenk H.-P."/>
            <person name="LaButti K.M."/>
            <person name="Lapidus A."/>
            <person name="Lindquist E.A."/>
            <person name="Lipzen A.M."/>
            <person name="Meier-Kolthoff J.P."/>
            <person name="Ohm R.A."/>
            <person name="Otillar R.P."/>
            <person name="Pangilinan J.L."/>
            <person name="Peng Y."/>
            <person name="Rokas A."/>
            <person name="Rosa C.A."/>
            <person name="Scheuner C."/>
            <person name="Sibirny A.A."/>
            <person name="Slot J.C."/>
            <person name="Stielow J.B."/>
            <person name="Sun H."/>
            <person name="Kurtzman C.P."/>
            <person name="Blackwell M."/>
            <person name="Grigoriev I.V."/>
            <person name="Jeffries T.W."/>
        </authorList>
    </citation>
    <scope>NUCLEOTIDE SEQUENCE [LARGE SCALE GENOMIC DNA]</scope>
    <source>
        <strain evidence="4 5">DSM 6958</strain>
    </source>
</reference>
<dbReference type="AlphaFoldDB" id="A0A1E3PQJ9"/>
<feature type="chain" id="PRO_5009133934" description="MICOS complex subunit" evidence="3">
    <location>
        <begin position="30"/>
        <end position="262"/>
    </location>
</feature>
<comment type="subunit">
    <text evidence="1">Component of the mitochondrial contact site and cristae organizing system (MICOS) complex.</text>
</comment>
<protein>
    <recommendedName>
        <fullName evidence="1">MICOS complex subunit</fullName>
    </recommendedName>
</protein>
<evidence type="ECO:0000256" key="1">
    <source>
        <dbReference type="RuleBase" id="RU363021"/>
    </source>
</evidence>
<keyword evidence="1" id="KW-0472">Membrane</keyword>
<dbReference type="InterPro" id="IPR019166">
    <property type="entry name" value="MIC26/MIC27"/>
</dbReference>
<dbReference type="OrthoDB" id="2399148at2759"/>
<dbReference type="Pfam" id="PF09769">
    <property type="entry name" value="ApoO"/>
    <property type="match status" value="1"/>
</dbReference>
<dbReference type="InterPro" id="IPR033181">
    <property type="entry name" value="Mic26_fungi"/>
</dbReference>
<evidence type="ECO:0000313" key="4">
    <source>
        <dbReference type="EMBL" id="ODQ67705.1"/>
    </source>
</evidence>
<dbReference type="PANTHER" id="PTHR28268:SF1">
    <property type="entry name" value="MICOS SUBUNIT MIC26"/>
    <property type="match status" value="1"/>
</dbReference>